<dbReference type="AlphaFoldDB" id="A0A482DQW0"/>
<dbReference type="Gene3D" id="3.10.28.10">
    <property type="entry name" value="Homing endonucleases"/>
    <property type="match status" value="2"/>
</dbReference>
<dbReference type="GO" id="GO:0005739">
    <property type="term" value="C:mitochondrion"/>
    <property type="evidence" value="ECO:0007669"/>
    <property type="project" value="UniProtKB-ARBA"/>
</dbReference>
<feature type="domain" description="Homing endonuclease LAGLIDADG" evidence="2">
    <location>
        <begin position="65"/>
        <end position="164"/>
    </location>
</feature>
<dbReference type="InterPro" id="IPR027434">
    <property type="entry name" value="Homing_endonucl"/>
</dbReference>
<name>A0A482DQW0_9PEZI</name>
<feature type="domain" description="Homing endonuclease LAGLIDADG" evidence="2">
    <location>
        <begin position="224"/>
        <end position="271"/>
    </location>
</feature>
<sequence>MYSVGLDMISTILVVLLIFTSFLNQQFMFKFTSSYFSTVQKRLFTDDLPNQSSILQTLRLHPYFITGFSDAESSFVLSISKSSRLRLGWSVVACFQIVLHKKDLNLLYKISEFFGGIGSVTIHKDRCIFMVNGHSDLVNVIIPHFDAYPLITQKKADYLLFRKALLDFIQPKKHLTLSGLEELIAIRASINLGLNNNLKESFPLVTPILRPEIKDQTIPHGMWMAGFMSGEGCFFAHARSSSKKVSIFIKIAQHVRDEELIKSFVKYFGVVVIINL</sequence>
<protein>
    <recommendedName>
        <fullName evidence="2">Homing endonuclease LAGLIDADG domain-containing protein</fullName>
    </recommendedName>
</protein>
<dbReference type="PANTHER" id="PTHR36181:SF4">
    <property type="entry name" value="LAGLIDADG ENDONUCLEASE"/>
    <property type="match status" value="1"/>
</dbReference>
<dbReference type="PANTHER" id="PTHR36181">
    <property type="entry name" value="INTRON-ENCODED ENDONUCLEASE AI3-RELATED"/>
    <property type="match status" value="1"/>
</dbReference>
<dbReference type="EMBL" id="MK550697">
    <property type="protein sequence ID" value="QBM09701.1"/>
    <property type="molecule type" value="Genomic_DNA"/>
</dbReference>
<dbReference type="Pfam" id="PF00961">
    <property type="entry name" value="LAGLIDADG_1"/>
    <property type="match status" value="2"/>
</dbReference>
<dbReference type="InterPro" id="IPR004860">
    <property type="entry name" value="LAGLIDADG_dom"/>
</dbReference>
<keyword evidence="3" id="KW-0496">Mitochondrion</keyword>
<keyword evidence="1" id="KW-0472">Membrane</keyword>
<evidence type="ECO:0000256" key="1">
    <source>
        <dbReference type="SAM" id="Phobius"/>
    </source>
</evidence>
<feature type="transmembrane region" description="Helical" evidence="1">
    <location>
        <begin position="6"/>
        <end position="23"/>
    </location>
</feature>
<proteinExistence type="predicted"/>
<evidence type="ECO:0000259" key="2">
    <source>
        <dbReference type="Pfam" id="PF00961"/>
    </source>
</evidence>
<accession>A0A482DQW0</accession>
<gene>
    <name evidence="3" type="primary">orf276</name>
</gene>
<organism evidence="3">
    <name type="scientific">Dactylella sp</name>
    <dbReference type="NCBI Taxonomy" id="1814903"/>
    <lineage>
        <taxon>Eukaryota</taxon>
        <taxon>Fungi</taxon>
        <taxon>Dikarya</taxon>
        <taxon>Ascomycota</taxon>
        <taxon>Pezizomycotina</taxon>
        <taxon>Orbiliomycetes</taxon>
        <taxon>Orbiliales</taxon>
        <taxon>Orbiliaceae</taxon>
        <taxon>Dactylella</taxon>
    </lineage>
</organism>
<reference evidence="3" key="1">
    <citation type="submission" date="2019-02" db="EMBL/GenBank/DDBJ databases">
        <authorList>
            <person name="Fang M.L."/>
            <person name="Zhang Y."/>
        </authorList>
    </citation>
    <scope>NUCLEOTIDE SEQUENCE</scope>
    <source>
        <strain evidence="3">YMF1.01838</strain>
    </source>
</reference>
<dbReference type="GO" id="GO:0004519">
    <property type="term" value="F:endonuclease activity"/>
    <property type="evidence" value="ECO:0007669"/>
    <property type="project" value="InterPro"/>
</dbReference>
<dbReference type="SUPFAM" id="SSF55608">
    <property type="entry name" value="Homing endonucleases"/>
    <property type="match status" value="2"/>
</dbReference>
<evidence type="ECO:0000313" key="3">
    <source>
        <dbReference type="EMBL" id="QBM09701.1"/>
    </source>
</evidence>
<keyword evidence="1" id="KW-0812">Transmembrane</keyword>
<keyword evidence="1" id="KW-1133">Transmembrane helix</keyword>
<dbReference type="InterPro" id="IPR051289">
    <property type="entry name" value="LAGLIDADG_Endonuclease"/>
</dbReference>
<geneLocation type="mitochondrion" evidence="3"/>